<feature type="transmembrane region" description="Helical" evidence="1">
    <location>
        <begin position="203"/>
        <end position="226"/>
    </location>
</feature>
<organism evidence="2">
    <name type="scientific">Fusarium oxysporum f. sp. melonis 26406</name>
    <dbReference type="NCBI Taxonomy" id="1089452"/>
    <lineage>
        <taxon>Eukaryota</taxon>
        <taxon>Fungi</taxon>
        <taxon>Dikarya</taxon>
        <taxon>Ascomycota</taxon>
        <taxon>Pezizomycotina</taxon>
        <taxon>Sordariomycetes</taxon>
        <taxon>Hypocreomycetidae</taxon>
        <taxon>Hypocreales</taxon>
        <taxon>Nectriaceae</taxon>
        <taxon>Fusarium</taxon>
        <taxon>Fusarium oxysporum species complex</taxon>
    </lineage>
</organism>
<dbReference type="EMBL" id="JH659380">
    <property type="protein sequence ID" value="EXK25891.1"/>
    <property type="molecule type" value="Genomic_DNA"/>
</dbReference>
<name>W9ZXU1_FUSOX</name>
<dbReference type="Proteomes" id="UP000030703">
    <property type="component" value="Unassembled WGS sequence"/>
</dbReference>
<feature type="transmembrane region" description="Helical" evidence="1">
    <location>
        <begin position="97"/>
        <end position="116"/>
    </location>
</feature>
<accession>W9ZXU1</accession>
<dbReference type="HOGENOM" id="CLU_1219744_0_0_1"/>
<keyword evidence="1" id="KW-0812">Transmembrane</keyword>
<dbReference type="OrthoDB" id="3599804at2759"/>
<dbReference type="AlphaFoldDB" id="W9ZXU1"/>
<dbReference type="VEuPathDB" id="FungiDB:FOMG_17505"/>
<gene>
    <name evidence="2" type="ORF">FOMG_17505</name>
</gene>
<evidence type="ECO:0000313" key="2">
    <source>
        <dbReference type="EMBL" id="EXK25891.1"/>
    </source>
</evidence>
<feature type="transmembrane region" description="Helical" evidence="1">
    <location>
        <begin position="136"/>
        <end position="160"/>
    </location>
</feature>
<proteinExistence type="predicted"/>
<reference evidence="2" key="1">
    <citation type="submission" date="2012-04" db="EMBL/GenBank/DDBJ databases">
        <title>The Genome Sequence of Fusarium oxysporum melonis.</title>
        <authorList>
            <consortium name="The Broad Institute Genome Sequencing Platform"/>
            <person name="Ma L.-J."/>
            <person name="Gale L.R."/>
            <person name="Schwartz D.C."/>
            <person name="Zhou S."/>
            <person name="Corby-Kistler H."/>
            <person name="Young S.K."/>
            <person name="Zeng Q."/>
            <person name="Gargeya S."/>
            <person name="Fitzgerald M."/>
            <person name="Haas B."/>
            <person name="Abouelleil A."/>
            <person name="Alvarado L."/>
            <person name="Arachchi H.M."/>
            <person name="Berlin A."/>
            <person name="Brown A."/>
            <person name="Chapman S.B."/>
            <person name="Chen Z."/>
            <person name="Dunbar C."/>
            <person name="Freedman E."/>
            <person name="Gearin G."/>
            <person name="Goldberg J."/>
            <person name="Griggs A."/>
            <person name="Gujja S."/>
            <person name="Heiman D."/>
            <person name="Howarth C."/>
            <person name="Larson L."/>
            <person name="Lui A."/>
            <person name="MacDonald P.J.P."/>
            <person name="Montmayeur A."/>
            <person name="Murphy C."/>
            <person name="Neiman D."/>
            <person name="Pearson M."/>
            <person name="Priest M."/>
            <person name="Roberts A."/>
            <person name="Saif S."/>
            <person name="Shea T."/>
            <person name="Shenoy N."/>
            <person name="Sisk P."/>
            <person name="Stolte C."/>
            <person name="Sykes S."/>
            <person name="Wortman J."/>
            <person name="Nusbaum C."/>
            <person name="Birren B."/>
        </authorList>
    </citation>
    <scope>NUCLEOTIDE SEQUENCE</scope>
    <source>
        <strain evidence="2">26406</strain>
    </source>
</reference>
<keyword evidence="1" id="KW-0472">Membrane</keyword>
<protein>
    <submittedName>
        <fullName evidence="2">Uncharacterized protein</fullName>
    </submittedName>
</protein>
<keyword evidence="1" id="KW-1133">Transmembrane helix</keyword>
<reference evidence="2" key="2">
    <citation type="submission" date="2012-05" db="EMBL/GenBank/DDBJ databases">
        <title>Annotation of the Genome Sequence of Fusarium oxysporum f. sp. melonis 26406.</title>
        <authorList>
            <consortium name="The Broad Institute Genomics Platform"/>
            <person name="Ma L.-J."/>
            <person name="Corby-Kistler H."/>
            <person name="Broz K."/>
            <person name="Gale L.R."/>
            <person name="Jonkers W."/>
            <person name="O'Donnell K."/>
            <person name="Ploetz R."/>
            <person name="Steinberg C."/>
            <person name="Schwartz D.C."/>
            <person name="VanEtten H."/>
            <person name="Zhou S."/>
            <person name="Young S.K."/>
            <person name="Zeng Q."/>
            <person name="Gargeya S."/>
            <person name="Fitzgerald M."/>
            <person name="Abouelleil A."/>
            <person name="Alvarado L."/>
            <person name="Chapman S.B."/>
            <person name="Gainer-Dewar J."/>
            <person name="Goldberg J."/>
            <person name="Griggs A."/>
            <person name="Gujja S."/>
            <person name="Hansen M."/>
            <person name="Howarth C."/>
            <person name="Imamovic A."/>
            <person name="Ireland A."/>
            <person name="Larimer J."/>
            <person name="McCowan C."/>
            <person name="Murphy C."/>
            <person name="Pearson M."/>
            <person name="Poon T.W."/>
            <person name="Priest M."/>
            <person name="Roberts A."/>
            <person name="Saif S."/>
            <person name="Shea T."/>
            <person name="Sykes S."/>
            <person name="Wortman J."/>
            <person name="Nusbaum C."/>
            <person name="Birren B."/>
        </authorList>
    </citation>
    <scope>NUCLEOTIDE SEQUENCE</scope>
    <source>
        <strain evidence="2">26406</strain>
    </source>
</reference>
<feature type="transmembrane region" description="Helical" evidence="1">
    <location>
        <begin position="172"/>
        <end position="197"/>
    </location>
</feature>
<evidence type="ECO:0000256" key="1">
    <source>
        <dbReference type="SAM" id="Phobius"/>
    </source>
</evidence>
<sequence length="227" mass="25016">MEHCREECARSVCEAIVEGFNNAREPIRHAVNDGLQDGIRLGQGIMQDTIQNSIQAEIRLAQENIVDIVNNHNKNGIDRTDNTELALRWWDEFLRHTITISVFGGSITFTVIVQAIQDPAELNKDSRFHHDTVRIFLTVVWLLFVSALAPALVSSLLLPFEHEAVNRAFGGGLPSIVGVLFHILSVLLCAVLLGAFIMLSLCVVAYVEVVGWIGCGVTSVTAIIVLF</sequence>